<name>A0A0B5N8E6_BACTU</name>
<dbReference type="EMBL" id="CP009334">
    <property type="protein sequence ID" value="AJG74029.1"/>
    <property type="molecule type" value="Genomic_DNA"/>
</dbReference>
<keyword evidence="4" id="KW-0614">Plasmid</keyword>
<dbReference type="RefSeq" id="WP_000077416.1">
    <property type="nucleotide sequence ID" value="NZ_CP009334.1"/>
</dbReference>
<dbReference type="Proteomes" id="UP000031876">
    <property type="component" value="Plasmid 2"/>
</dbReference>
<organism evidence="4 6">
    <name type="scientific">Bacillus thuringiensis</name>
    <dbReference type="NCBI Taxonomy" id="1428"/>
    <lineage>
        <taxon>Bacteria</taxon>
        <taxon>Bacillati</taxon>
        <taxon>Bacillota</taxon>
        <taxon>Bacilli</taxon>
        <taxon>Bacillales</taxon>
        <taxon>Bacillaceae</taxon>
        <taxon>Bacillus</taxon>
        <taxon>Bacillus cereus group</taxon>
    </lineage>
</organism>
<dbReference type="KEGG" id="btw:BF38_6072"/>
<evidence type="ECO:0000313" key="4">
    <source>
        <dbReference type="EMBL" id="QKH22923.1"/>
    </source>
</evidence>
<evidence type="ECO:0000313" key="6">
    <source>
        <dbReference type="Proteomes" id="UP000501107"/>
    </source>
</evidence>
<dbReference type="Proteomes" id="UP000501107">
    <property type="component" value="Plasmid unnamed3"/>
</dbReference>
<dbReference type="Pfam" id="PF13304">
    <property type="entry name" value="AAA_21"/>
    <property type="match status" value="1"/>
</dbReference>
<dbReference type="GO" id="GO:0005524">
    <property type="term" value="F:ATP binding"/>
    <property type="evidence" value="ECO:0007669"/>
    <property type="project" value="UniProtKB-KW"/>
</dbReference>
<reference evidence="3" key="2">
    <citation type="submission" date="2019-07" db="EMBL/GenBank/DDBJ databases">
        <title>Phylogenomic Reclassification of ATCC Bacillus Strains and Various Taxa within the Genus Bacillus.</title>
        <authorList>
            <person name="Riojas M.A."/>
            <person name="Frank A.M."/>
            <person name="Fenn S.L."/>
            <person name="King S.P."/>
            <person name="Brower S.M."/>
            <person name="Hazbon M.H."/>
        </authorList>
    </citation>
    <scope>NUCLEOTIDE SEQUENCE</scope>
    <source>
        <strain evidence="3">ATCC 35646</strain>
    </source>
</reference>
<dbReference type="InterPro" id="IPR027417">
    <property type="entry name" value="P-loop_NTPase"/>
</dbReference>
<evidence type="ECO:0000313" key="5">
    <source>
        <dbReference type="Proteomes" id="UP000031876"/>
    </source>
</evidence>
<dbReference type="InterPro" id="IPR003959">
    <property type="entry name" value="ATPase_AAA_core"/>
</dbReference>
<gene>
    <name evidence="2" type="ORF">BF38_6072</name>
    <name evidence="3" type="ORF">FO599_00590</name>
    <name evidence="4" type="ORF">FOC89_02785</name>
</gene>
<dbReference type="EMBL" id="VKQN01000001">
    <property type="protein sequence ID" value="MDR4174626.1"/>
    <property type="molecule type" value="Genomic_DNA"/>
</dbReference>
<dbReference type="Gene3D" id="3.40.50.300">
    <property type="entry name" value="P-loop containing nucleotide triphosphate hydrolases"/>
    <property type="match status" value="1"/>
</dbReference>
<sequence length="238" mass="27304">MSQFSNVIANLRYKATAKKELEDKILELRELYVKKYNEYETMLRAQQILATLSDSNSKRILGYIQSIINKALRTMFPNETYNIIVEKKLYSNTNTHITITLTEVTPTGEHYPLDFSLQSGDGMSQVVSFLFSLCLMKIREARPIVILDEVLKGFHPDALPIVRNIIEIFAKGGFQFVLVEYDFHELGKEYLVTKKNGISVMSILDRESDIQFNEVVEKVDRFTSAQENVREALSKSSS</sequence>
<keyword evidence="4" id="KW-0547">Nucleotide-binding</keyword>
<evidence type="ECO:0000313" key="3">
    <source>
        <dbReference type="EMBL" id="MDR4174626.1"/>
    </source>
</evidence>
<keyword evidence="4" id="KW-0067">ATP-binding</keyword>
<geneLocation type="plasmid" evidence="4 6">
    <name>unnamed3</name>
</geneLocation>
<geneLocation type="plasmid" evidence="2 5">
    <name>2</name>
</geneLocation>
<reference evidence="2 5" key="1">
    <citation type="journal article" date="2015" name="Genome Announc.">
        <title>Complete genome sequences for 35 biothreat assay-relevant bacillus species.</title>
        <authorList>
            <person name="Johnson S.L."/>
            <person name="Daligault H.E."/>
            <person name="Davenport K.W."/>
            <person name="Jaissle J."/>
            <person name="Frey K.G."/>
            <person name="Ladner J.T."/>
            <person name="Broomall S.M."/>
            <person name="Bishop-Lilly K.A."/>
            <person name="Bruce D.C."/>
            <person name="Gibbons H.S."/>
            <person name="Coyne S.R."/>
            <person name="Lo C.C."/>
            <person name="Meincke L."/>
            <person name="Munk A.C."/>
            <person name="Koroleva G.I."/>
            <person name="Rosenzweig C.N."/>
            <person name="Palacios G.F."/>
            <person name="Redden C.L."/>
            <person name="Minogue T.D."/>
            <person name="Chain P.S."/>
        </authorList>
    </citation>
    <scope>NUCLEOTIDE SEQUENCE [LARGE SCALE GENOMIC DNA]</scope>
    <source>
        <strain evidence="2 5">HD1011</strain>
        <plasmid evidence="2 5">2</plasmid>
    </source>
</reference>
<feature type="domain" description="ATPase AAA-type core" evidence="1">
    <location>
        <begin position="9"/>
        <end position="178"/>
    </location>
</feature>
<reference evidence="4 6" key="3">
    <citation type="submission" date="2020-05" db="EMBL/GenBank/DDBJ databases">
        <title>FDA dAtabase for Regulatory Grade micrObial Sequences (FDA-ARGOS): Supporting development and validation of Infectious Disease Dx tests.</title>
        <authorList>
            <person name="Nelson B."/>
            <person name="Plummer A."/>
            <person name="Tallon L."/>
            <person name="Sadzewicz L."/>
            <person name="Zhao X."/>
            <person name="Vavikolanu K."/>
            <person name="Mehta A."/>
            <person name="Aluvathingal J."/>
            <person name="Nadendla S."/>
            <person name="Myers T."/>
            <person name="Yan Y."/>
            <person name="Sichtig H."/>
        </authorList>
    </citation>
    <scope>NUCLEOTIDE SEQUENCE [LARGE SCALE GENOMIC DNA]</scope>
    <source>
        <strain evidence="4 6">FDAARGOS_795</strain>
        <plasmid evidence="4 6">unnamed3</plasmid>
    </source>
</reference>
<evidence type="ECO:0000313" key="2">
    <source>
        <dbReference type="EMBL" id="AJG74029.1"/>
    </source>
</evidence>
<accession>A0A0B5N8E6</accession>
<dbReference type="SUPFAM" id="SSF52540">
    <property type="entry name" value="P-loop containing nucleoside triphosphate hydrolases"/>
    <property type="match status" value="1"/>
</dbReference>
<dbReference type="EMBL" id="CP053979">
    <property type="protein sequence ID" value="QKH22923.1"/>
    <property type="molecule type" value="Genomic_DNA"/>
</dbReference>
<protein>
    <submittedName>
        <fullName evidence="4">ATP-binding protein</fullName>
    </submittedName>
</protein>
<evidence type="ECO:0000259" key="1">
    <source>
        <dbReference type="Pfam" id="PF13304"/>
    </source>
</evidence>
<proteinExistence type="predicted"/>
<dbReference type="AlphaFoldDB" id="A0A0B5N8E6"/>
<dbReference type="Proteomes" id="UP001181533">
    <property type="component" value="Unassembled WGS sequence"/>
</dbReference>